<feature type="region of interest" description="Disordered" evidence="1">
    <location>
        <begin position="102"/>
        <end position="123"/>
    </location>
</feature>
<dbReference type="STRING" id="1423745.GCA_001311215_00701"/>
<organism evidence="2 3">
    <name type="scientific">Fructilactobacillus florum DSM 22689 = JCM 16035</name>
    <dbReference type="NCBI Taxonomy" id="1423745"/>
    <lineage>
        <taxon>Bacteria</taxon>
        <taxon>Bacillati</taxon>
        <taxon>Bacillota</taxon>
        <taxon>Bacilli</taxon>
        <taxon>Lactobacillales</taxon>
        <taxon>Lactobacillaceae</taxon>
        <taxon>Fructilactobacillus</taxon>
    </lineage>
</organism>
<sequence length="123" mass="14394">MKESERYYQPHTSKEALRKVQALFNSYCRAPLTTELLQYHHQLTQQVVTDILPAARREQQPARVAAANRIYQIMLRWSAVRLAGQPWIGKLVDFQLIEPQNSPKRQVRTTKIHSHQPGRSVRH</sequence>
<name>A0A0R2CHF2_9LACO</name>
<feature type="compositionally biased region" description="Basic residues" evidence="1">
    <location>
        <begin position="105"/>
        <end position="123"/>
    </location>
</feature>
<dbReference type="EMBL" id="AYZI01000008">
    <property type="protein sequence ID" value="KRM90562.1"/>
    <property type="molecule type" value="Genomic_DNA"/>
</dbReference>
<evidence type="ECO:0000313" key="3">
    <source>
        <dbReference type="Proteomes" id="UP000051586"/>
    </source>
</evidence>
<dbReference type="RefSeq" id="WP_035421450.1">
    <property type="nucleotide sequence ID" value="NZ_AYZI01000008.1"/>
</dbReference>
<dbReference type="AlphaFoldDB" id="A0A0R2CHF2"/>
<accession>A0A0R2CHF2</accession>
<comment type="caution">
    <text evidence="2">The sequence shown here is derived from an EMBL/GenBank/DDBJ whole genome shotgun (WGS) entry which is preliminary data.</text>
</comment>
<reference evidence="2 3" key="1">
    <citation type="journal article" date="2015" name="Genome Announc.">
        <title>Expanding the biotechnology potential of lactobacilli through comparative genomics of 213 strains and associated genera.</title>
        <authorList>
            <person name="Sun Z."/>
            <person name="Harris H.M."/>
            <person name="McCann A."/>
            <person name="Guo C."/>
            <person name="Argimon S."/>
            <person name="Zhang W."/>
            <person name="Yang X."/>
            <person name="Jeffery I.B."/>
            <person name="Cooney J.C."/>
            <person name="Kagawa T.F."/>
            <person name="Liu W."/>
            <person name="Song Y."/>
            <person name="Salvetti E."/>
            <person name="Wrobel A."/>
            <person name="Rasinkangas P."/>
            <person name="Parkhill J."/>
            <person name="Rea M.C."/>
            <person name="O'Sullivan O."/>
            <person name="Ritari J."/>
            <person name="Douillard F.P."/>
            <person name="Paul Ross R."/>
            <person name="Yang R."/>
            <person name="Briner A.E."/>
            <person name="Felis G.E."/>
            <person name="de Vos W.M."/>
            <person name="Barrangou R."/>
            <person name="Klaenhammer T.R."/>
            <person name="Caufield P.W."/>
            <person name="Cui Y."/>
            <person name="Zhang H."/>
            <person name="O'Toole P.W."/>
        </authorList>
    </citation>
    <scope>NUCLEOTIDE SEQUENCE [LARGE SCALE GENOMIC DNA]</scope>
    <source>
        <strain evidence="2 3">DSM 22689</strain>
    </source>
</reference>
<dbReference type="Proteomes" id="UP000051586">
    <property type="component" value="Unassembled WGS sequence"/>
</dbReference>
<proteinExistence type="predicted"/>
<evidence type="ECO:0000313" key="2">
    <source>
        <dbReference type="EMBL" id="KRM90562.1"/>
    </source>
</evidence>
<protein>
    <submittedName>
        <fullName evidence="2">Uncharacterized protein</fullName>
    </submittedName>
</protein>
<gene>
    <name evidence="2" type="ORF">FC87_GL001248</name>
</gene>
<evidence type="ECO:0000256" key="1">
    <source>
        <dbReference type="SAM" id="MobiDB-lite"/>
    </source>
</evidence>
<dbReference type="PATRIC" id="fig|1423745.4.peg.1314"/>